<reference evidence="1" key="1">
    <citation type="submission" date="2022-12" db="EMBL/GenBank/DDBJ databases">
        <authorList>
            <person name="Bing R.G."/>
            <person name="Willard D.J."/>
            <person name="Manesh M.J.H."/>
            <person name="Laemthong T."/>
            <person name="Crosby J.R."/>
            <person name="Kelly R.M."/>
        </authorList>
    </citation>
    <scope>NUCLEOTIDE SEQUENCE</scope>
    <source>
        <strain evidence="1">DSM 8991</strain>
    </source>
</reference>
<keyword evidence="2" id="KW-1185">Reference proteome</keyword>
<dbReference type="Proteomes" id="UP001164745">
    <property type="component" value="Chromosome"/>
</dbReference>
<proteinExistence type="predicted"/>
<dbReference type="EMBL" id="CP113864">
    <property type="protein sequence ID" value="WAM31623.1"/>
    <property type="molecule type" value="Genomic_DNA"/>
</dbReference>
<organism evidence="1 2">
    <name type="scientific">Caldicellulosiruptor naganoensis</name>
    <dbReference type="NCBI Taxonomy" id="29324"/>
    <lineage>
        <taxon>Bacteria</taxon>
        <taxon>Bacillati</taxon>
        <taxon>Bacillota</taxon>
        <taxon>Bacillota incertae sedis</taxon>
        <taxon>Caldicellulosiruptorales</taxon>
        <taxon>Caldicellulosiruptoraceae</taxon>
        <taxon>Caldicellulosiruptor</taxon>
    </lineage>
</organism>
<name>A0ABY7BFN0_9FIRM</name>
<gene>
    <name evidence="1" type="ORF">OTJ99_000049</name>
</gene>
<evidence type="ECO:0000313" key="1">
    <source>
        <dbReference type="EMBL" id="WAM31623.1"/>
    </source>
</evidence>
<evidence type="ECO:0000313" key="2">
    <source>
        <dbReference type="Proteomes" id="UP001164745"/>
    </source>
</evidence>
<accession>A0ABY7BFN0</accession>
<dbReference type="Pfam" id="PF06935">
    <property type="entry name" value="DUF1284"/>
    <property type="match status" value="1"/>
</dbReference>
<protein>
    <submittedName>
        <fullName evidence="1">DUF1284 domain-containing protein</fullName>
    </submittedName>
</protein>
<dbReference type="InterPro" id="IPR009702">
    <property type="entry name" value="DUF1284"/>
</dbReference>
<dbReference type="RefSeq" id="WP_045165990.1">
    <property type="nucleotide sequence ID" value="NZ_CP113864.1"/>
</dbReference>
<sequence length="136" mass="16028">MIKLRFHHLLCFLGFRGLGYNKEFVENFKKVYEKVFTENQKVVLATYPDVICQRCPRLVDGSCTAEEKVKNFDIKLMEFLCKNGISNFDNVLPSEIYKVIKKLSIQEFESICRSCEWFKFGYCKEGLLKLKCEQNL</sequence>